<dbReference type="Proteomes" id="UP000268093">
    <property type="component" value="Unassembled WGS sequence"/>
</dbReference>
<dbReference type="CDD" id="cd03440">
    <property type="entry name" value="hot_dog"/>
    <property type="match status" value="1"/>
</dbReference>
<keyword evidence="4" id="KW-1185">Reference proteome</keyword>
<organism evidence="3 4">
    <name type="scientific">Jimgerdemannia flammicorona</name>
    <dbReference type="NCBI Taxonomy" id="994334"/>
    <lineage>
        <taxon>Eukaryota</taxon>
        <taxon>Fungi</taxon>
        <taxon>Fungi incertae sedis</taxon>
        <taxon>Mucoromycota</taxon>
        <taxon>Mucoromycotina</taxon>
        <taxon>Endogonomycetes</taxon>
        <taxon>Endogonales</taxon>
        <taxon>Endogonaceae</taxon>
        <taxon>Jimgerdemannia</taxon>
    </lineage>
</organism>
<dbReference type="PANTHER" id="PTHR38110">
    <property type="entry name" value="CHROMOSOME 23, WHOLE GENOME SHOTGUN SEQUENCE"/>
    <property type="match status" value="1"/>
</dbReference>
<dbReference type="InterPro" id="IPR049449">
    <property type="entry name" value="TesB_ACOT8-like_N"/>
</dbReference>
<dbReference type="Gene3D" id="2.40.160.210">
    <property type="entry name" value="Acyl-CoA thioesterase, double hotdog domain"/>
    <property type="match status" value="1"/>
</dbReference>
<protein>
    <submittedName>
        <fullName evidence="3">Thioesterase-like superfamily-domain-containing protein</fullName>
    </submittedName>
</protein>
<evidence type="ECO:0000259" key="2">
    <source>
        <dbReference type="Pfam" id="PF20789"/>
    </source>
</evidence>
<gene>
    <name evidence="3" type="ORF">BC936DRAFT_142348</name>
</gene>
<accession>A0A433A0N1</accession>
<dbReference type="AlphaFoldDB" id="A0A433A0N1"/>
<dbReference type="InterPro" id="IPR042171">
    <property type="entry name" value="Acyl-CoA_hotdog"/>
</dbReference>
<evidence type="ECO:0000313" key="3">
    <source>
        <dbReference type="EMBL" id="RUO96254.1"/>
    </source>
</evidence>
<feature type="domain" description="Acyl-CoA thioesterase-like C-terminal" evidence="2">
    <location>
        <begin position="188"/>
        <end position="291"/>
    </location>
</feature>
<dbReference type="EMBL" id="RBNI01022409">
    <property type="protein sequence ID" value="RUO96254.1"/>
    <property type="molecule type" value="Genomic_DNA"/>
</dbReference>
<evidence type="ECO:0000313" key="4">
    <source>
        <dbReference type="Proteomes" id="UP000268093"/>
    </source>
</evidence>
<sequence>MAKPESLFQFDEAIQTTFLGTRDGKSVYCGRFSEKWRAGDVPHGGYAASTMLNAARHYFEGKPQSDPIAVNAFYLSKTALGPYIIEIWDIKASKSETGYALIYATVRQKKGYDPAPLTSITQYDPIVYPVHCLDAVITFGNISTEQGLTYLHEPSIPPVRSTLQLCKLPGGLNTLAQRMVWHVDLSHFPTTSAPGTPVLNHTMAFADSRPIDLWCLPFLSDMIIPPPALLDASMLATGWWFPTMQMEVQFKRAPRGKEVACTFKSKYTINGRYDIDGELWDEEGRLVATTR</sequence>
<feature type="domain" description="Acyl-CoA thioesterase-like N-terminal HotDog" evidence="1">
    <location>
        <begin position="33"/>
        <end position="109"/>
    </location>
</feature>
<dbReference type="PANTHER" id="PTHR38110:SF1">
    <property type="entry name" value="THIOESTERASE DOMAIN-CONTAINING PROTEIN"/>
    <property type="match status" value="1"/>
</dbReference>
<dbReference type="Pfam" id="PF20789">
    <property type="entry name" value="4HBT_3C"/>
    <property type="match status" value="1"/>
</dbReference>
<dbReference type="InterPro" id="IPR029069">
    <property type="entry name" value="HotDog_dom_sf"/>
</dbReference>
<dbReference type="OrthoDB" id="2532955at2759"/>
<proteinExistence type="predicted"/>
<name>A0A433A0N1_9FUNG</name>
<comment type="caution">
    <text evidence="3">The sequence shown here is derived from an EMBL/GenBank/DDBJ whole genome shotgun (WGS) entry which is preliminary data.</text>
</comment>
<dbReference type="Pfam" id="PF13622">
    <property type="entry name" value="4HBT_3"/>
    <property type="match status" value="1"/>
</dbReference>
<evidence type="ECO:0000259" key="1">
    <source>
        <dbReference type="Pfam" id="PF13622"/>
    </source>
</evidence>
<dbReference type="InterPro" id="IPR052389">
    <property type="entry name" value="Sec_Metab_Biosynth-Assoc"/>
</dbReference>
<dbReference type="InterPro" id="IPR049450">
    <property type="entry name" value="ACOT8-like_C"/>
</dbReference>
<reference evidence="3 4" key="1">
    <citation type="journal article" date="2018" name="New Phytol.">
        <title>Phylogenomics of Endogonaceae and evolution of mycorrhizas within Mucoromycota.</title>
        <authorList>
            <person name="Chang Y."/>
            <person name="Desiro A."/>
            <person name="Na H."/>
            <person name="Sandor L."/>
            <person name="Lipzen A."/>
            <person name="Clum A."/>
            <person name="Barry K."/>
            <person name="Grigoriev I.V."/>
            <person name="Martin F.M."/>
            <person name="Stajich J.E."/>
            <person name="Smith M.E."/>
            <person name="Bonito G."/>
            <person name="Spatafora J.W."/>
        </authorList>
    </citation>
    <scope>NUCLEOTIDE SEQUENCE [LARGE SCALE GENOMIC DNA]</scope>
    <source>
        <strain evidence="3 4">GMNB39</strain>
    </source>
</reference>
<dbReference type="SUPFAM" id="SSF54637">
    <property type="entry name" value="Thioesterase/thiol ester dehydrase-isomerase"/>
    <property type="match status" value="1"/>
</dbReference>